<proteinExistence type="predicted"/>
<gene>
    <name evidence="1" type="ORF">EVAR_6001_1</name>
</gene>
<keyword evidence="2" id="KW-1185">Reference proteome</keyword>
<dbReference type="AlphaFoldDB" id="A0A4C1T9I0"/>
<protein>
    <submittedName>
        <fullName evidence="1">Uncharacterized protein</fullName>
    </submittedName>
</protein>
<reference evidence="1 2" key="1">
    <citation type="journal article" date="2019" name="Commun. Biol.">
        <title>The bagworm genome reveals a unique fibroin gene that provides high tensile strength.</title>
        <authorList>
            <person name="Kono N."/>
            <person name="Nakamura H."/>
            <person name="Ohtoshi R."/>
            <person name="Tomita M."/>
            <person name="Numata K."/>
            <person name="Arakawa K."/>
        </authorList>
    </citation>
    <scope>NUCLEOTIDE SEQUENCE [LARGE SCALE GENOMIC DNA]</scope>
</reference>
<evidence type="ECO:0000313" key="2">
    <source>
        <dbReference type="Proteomes" id="UP000299102"/>
    </source>
</evidence>
<sequence>MWQSHAVVNSAAARIWASSNVHSSIISSLPHLQPTPLSSSLITTPLEVLFLYGRPAIYCAWTAVIQWLSGLLSKPKALYLILTVDELTKELCLIRPFALCIGDHVKLSARVVIIASVIMDVGGSNLYCMCSKTWR</sequence>
<dbReference type="Proteomes" id="UP000299102">
    <property type="component" value="Unassembled WGS sequence"/>
</dbReference>
<accession>A0A4C1T9I0</accession>
<evidence type="ECO:0000313" key="1">
    <source>
        <dbReference type="EMBL" id="GBP11173.1"/>
    </source>
</evidence>
<organism evidence="1 2">
    <name type="scientific">Eumeta variegata</name>
    <name type="common">Bagworm moth</name>
    <name type="synonym">Eumeta japonica</name>
    <dbReference type="NCBI Taxonomy" id="151549"/>
    <lineage>
        <taxon>Eukaryota</taxon>
        <taxon>Metazoa</taxon>
        <taxon>Ecdysozoa</taxon>
        <taxon>Arthropoda</taxon>
        <taxon>Hexapoda</taxon>
        <taxon>Insecta</taxon>
        <taxon>Pterygota</taxon>
        <taxon>Neoptera</taxon>
        <taxon>Endopterygota</taxon>
        <taxon>Lepidoptera</taxon>
        <taxon>Glossata</taxon>
        <taxon>Ditrysia</taxon>
        <taxon>Tineoidea</taxon>
        <taxon>Psychidae</taxon>
        <taxon>Oiketicinae</taxon>
        <taxon>Eumeta</taxon>
    </lineage>
</organism>
<dbReference type="EMBL" id="BGZK01000045">
    <property type="protein sequence ID" value="GBP11173.1"/>
    <property type="molecule type" value="Genomic_DNA"/>
</dbReference>
<comment type="caution">
    <text evidence="1">The sequence shown here is derived from an EMBL/GenBank/DDBJ whole genome shotgun (WGS) entry which is preliminary data.</text>
</comment>
<name>A0A4C1T9I0_EUMVA</name>